<evidence type="ECO:0000256" key="5">
    <source>
        <dbReference type="ARBA" id="ARBA00022989"/>
    </source>
</evidence>
<evidence type="ECO:0000256" key="9">
    <source>
        <dbReference type="SAM" id="Phobius"/>
    </source>
</evidence>
<dbReference type="GO" id="GO:0005351">
    <property type="term" value="F:carbohydrate:proton symporter activity"/>
    <property type="evidence" value="ECO:0007669"/>
    <property type="project" value="TreeGrafter"/>
</dbReference>
<dbReference type="AlphaFoldDB" id="A0A7R7XTW1"/>
<evidence type="ECO:0000313" key="12">
    <source>
        <dbReference type="Proteomes" id="UP000654913"/>
    </source>
</evidence>
<protein>
    <recommendedName>
        <fullName evidence="10">Major facilitator superfamily (MFS) profile domain-containing protein</fullName>
    </recommendedName>
</protein>
<dbReference type="PANTHER" id="PTHR48022:SF5">
    <property type="entry name" value="ALPHA-GLUCOSIDES PERMEASE MPH2-RELATED"/>
    <property type="match status" value="1"/>
</dbReference>
<feature type="transmembrane region" description="Helical" evidence="9">
    <location>
        <begin position="372"/>
        <end position="393"/>
    </location>
</feature>
<dbReference type="EMBL" id="AP024447">
    <property type="protein sequence ID" value="BCS26788.1"/>
    <property type="molecule type" value="Genomic_DNA"/>
</dbReference>
<comment type="subcellular location">
    <subcellularLocation>
        <location evidence="1">Membrane</location>
        <topology evidence="1">Multi-pass membrane protein</topology>
    </subcellularLocation>
</comment>
<feature type="transmembrane region" description="Helical" evidence="9">
    <location>
        <begin position="347"/>
        <end position="365"/>
    </location>
</feature>
<evidence type="ECO:0000256" key="7">
    <source>
        <dbReference type="ARBA" id="ARBA00026248"/>
    </source>
</evidence>
<dbReference type="GeneID" id="64976793"/>
<evidence type="ECO:0000259" key="10">
    <source>
        <dbReference type="PROSITE" id="PS50850"/>
    </source>
</evidence>
<dbReference type="PANTHER" id="PTHR48022">
    <property type="entry name" value="PLASTIDIC GLUCOSE TRANSPORTER 4"/>
    <property type="match status" value="1"/>
</dbReference>
<sequence>MEKDSGTSHIESTRDLATSLPEKHAAGHAVQSERQMGFRESIRLYPMAAVWSVGLSTAVIMEGYAVMLLSSFYALPQFNRKYGQLQPEDGTYVIPASWKSALSNGAVVGEILGLFLTGIFQDRFGYRMTIFAALCLVTAFIFILFFAHSVEMLLAGEILCGIPWGAFQTITVSYASEVCPVALRGYLTTYVNLCWVMGQFIVSGVLRGLLDRQDQWAYRIPFAVQWAWPIPLMIMCILAPESPWWLVRHDRHSEARQSITRLMSRSHSANMADETLAMIEHTDRLEKETSAGTSYRECFRRANLQRTEIVCLTWLIQVICGSQLMGYSTVFYIAAGLPASSSFNMSLIQYALGAVGTILSWFLMTRVGRRTLYLYGTFALFWLLLIIGFVSLAPQSSTMNWAIGALLSVFTFTYDLMVGPVCYSLVSELSSTRLRAKSVVLARNLYNIGNIVVNVVINYQLTATAWNWGAKSAFFWAGICFCCVVWVFFRLPEPKGRTYAELDVLFANKVAPRKFATTEVDIFRGTIVTE</sequence>
<dbReference type="Pfam" id="PF00083">
    <property type="entry name" value="Sugar_tr"/>
    <property type="match status" value="1"/>
</dbReference>
<feature type="domain" description="Major facilitator superfamily (MFS) profile" evidence="10">
    <location>
        <begin position="51"/>
        <end position="495"/>
    </location>
</feature>
<dbReference type="NCBIfam" id="TIGR00879">
    <property type="entry name" value="SP"/>
    <property type="match status" value="1"/>
</dbReference>
<feature type="transmembrane region" description="Helical" evidence="9">
    <location>
        <begin position="187"/>
        <end position="206"/>
    </location>
</feature>
<dbReference type="FunFam" id="1.20.1250.20:FF:000149">
    <property type="entry name" value="MFS transporter, SP family, general alpha glucoside:H+ symporter"/>
    <property type="match status" value="1"/>
</dbReference>
<organism evidence="11 12">
    <name type="scientific">Aspergillus puulaauensis</name>
    <dbReference type="NCBI Taxonomy" id="1220207"/>
    <lineage>
        <taxon>Eukaryota</taxon>
        <taxon>Fungi</taxon>
        <taxon>Dikarya</taxon>
        <taxon>Ascomycota</taxon>
        <taxon>Pezizomycotina</taxon>
        <taxon>Eurotiomycetes</taxon>
        <taxon>Eurotiomycetidae</taxon>
        <taxon>Eurotiales</taxon>
        <taxon>Aspergillaceae</taxon>
        <taxon>Aspergillus</taxon>
    </lineage>
</organism>
<reference evidence="11" key="2">
    <citation type="submission" date="2021-02" db="EMBL/GenBank/DDBJ databases">
        <title>Aspergillus puulaauensis MK2 genome sequence.</title>
        <authorList>
            <person name="Futagami T."/>
            <person name="Mori K."/>
            <person name="Kadooka C."/>
            <person name="Tanaka T."/>
        </authorList>
    </citation>
    <scope>NUCLEOTIDE SEQUENCE</scope>
    <source>
        <strain evidence="11">MK2</strain>
    </source>
</reference>
<dbReference type="OrthoDB" id="6612291at2759"/>
<keyword evidence="5 9" id="KW-1133">Transmembrane helix</keyword>
<gene>
    <name evidence="11" type="ORF">APUU_51499S</name>
</gene>
<dbReference type="Gene3D" id="1.20.1250.20">
    <property type="entry name" value="MFS general substrate transporter like domains"/>
    <property type="match status" value="1"/>
</dbReference>
<feature type="transmembrane region" description="Helical" evidence="9">
    <location>
        <begin position="309"/>
        <end position="335"/>
    </location>
</feature>
<evidence type="ECO:0000256" key="6">
    <source>
        <dbReference type="ARBA" id="ARBA00023136"/>
    </source>
</evidence>
<dbReference type="InterPro" id="IPR003663">
    <property type="entry name" value="Sugar/inositol_transpt"/>
</dbReference>
<feature type="transmembrane region" description="Helical" evidence="9">
    <location>
        <begin position="153"/>
        <end position="175"/>
    </location>
</feature>
<evidence type="ECO:0000256" key="1">
    <source>
        <dbReference type="ARBA" id="ARBA00004141"/>
    </source>
</evidence>
<dbReference type="Proteomes" id="UP000654913">
    <property type="component" value="Chromosome 5"/>
</dbReference>
<dbReference type="GO" id="GO:0000023">
    <property type="term" value="P:maltose metabolic process"/>
    <property type="evidence" value="ECO:0007669"/>
    <property type="project" value="UniProtKB-KW"/>
</dbReference>
<evidence type="ECO:0000256" key="4">
    <source>
        <dbReference type="ARBA" id="ARBA00022692"/>
    </source>
</evidence>
<dbReference type="RefSeq" id="XP_041558982.1">
    <property type="nucleotide sequence ID" value="XM_041706614.1"/>
</dbReference>
<evidence type="ECO:0000256" key="8">
    <source>
        <dbReference type="RuleBase" id="RU003346"/>
    </source>
</evidence>
<feature type="transmembrane region" description="Helical" evidence="9">
    <location>
        <begin position="444"/>
        <end position="461"/>
    </location>
</feature>
<dbReference type="InterPro" id="IPR020846">
    <property type="entry name" value="MFS_dom"/>
</dbReference>
<feature type="transmembrane region" description="Helical" evidence="9">
    <location>
        <begin position="399"/>
        <end position="423"/>
    </location>
</feature>
<dbReference type="PROSITE" id="PS50850">
    <property type="entry name" value="MFS"/>
    <property type="match status" value="1"/>
</dbReference>
<dbReference type="GO" id="GO:0016020">
    <property type="term" value="C:membrane"/>
    <property type="evidence" value="ECO:0007669"/>
    <property type="project" value="UniProtKB-SubCell"/>
</dbReference>
<feature type="transmembrane region" description="Helical" evidence="9">
    <location>
        <begin position="473"/>
        <end position="489"/>
    </location>
</feature>
<feature type="transmembrane region" description="Helical" evidence="9">
    <location>
        <begin position="44"/>
        <end position="76"/>
    </location>
</feature>
<reference evidence="11" key="1">
    <citation type="submission" date="2021-01" db="EMBL/GenBank/DDBJ databases">
        <authorList>
            <consortium name="Aspergillus puulaauensis MK2 genome sequencing consortium"/>
            <person name="Kazuki M."/>
            <person name="Futagami T."/>
        </authorList>
    </citation>
    <scope>NUCLEOTIDE SEQUENCE</scope>
    <source>
        <strain evidence="11">MK2</strain>
    </source>
</reference>
<evidence type="ECO:0000313" key="11">
    <source>
        <dbReference type="EMBL" id="BCS26788.1"/>
    </source>
</evidence>
<dbReference type="InterPro" id="IPR005828">
    <property type="entry name" value="MFS_sugar_transport-like"/>
</dbReference>
<evidence type="ECO:0000256" key="3">
    <source>
        <dbReference type="ARBA" id="ARBA00022448"/>
    </source>
</evidence>
<feature type="transmembrane region" description="Helical" evidence="9">
    <location>
        <begin position="128"/>
        <end position="147"/>
    </location>
</feature>
<evidence type="ECO:0000256" key="2">
    <source>
        <dbReference type="ARBA" id="ARBA00010992"/>
    </source>
</evidence>
<comment type="similarity">
    <text evidence="2 8">Belongs to the major facilitator superfamily. Sugar transporter (TC 2.A.1.1) family.</text>
</comment>
<keyword evidence="12" id="KW-1185">Reference proteome</keyword>
<dbReference type="InterPro" id="IPR050360">
    <property type="entry name" value="MFS_Sugar_Transporters"/>
</dbReference>
<keyword evidence="6 9" id="KW-0472">Membrane</keyword>
<name>A0A7R7XTW1_9EURO</name>
<proteinExistence type="inferred from homology"/>
<accession>A0A7R7XTW1</accession>
<dbReference type="InterPro" id="IPR005829">
    <property type="entry name" value="Sugar_transporter_CS"/>
</dbReference>
<dbReference type="InterPro" id="IPR036259">
    <property type="entry name" value="MFS_trans_sf"/>
</dbReference>
<keyword evidence="4 9" id="KW-0812">Transmembrane</keyword>
<keyword evidence="7" id="KW-0462">Maltose metabolism</keyword>
<dbReference type="PROSITE" id="PS00217">
    <property type="entry name" value="SUGAR_TRANSPORT_2"/>
    <property type="match status" value="1"/>
</dbReference>
<dbReference type="SUPFAM" id="SSF103473">
    <property type="entry name" value="MFS general substrate transporter"/>
    <property type="match status" value="1"/>
</dbReference>
<keyword evidence="3 8" id="KW-0813">Transport</keyword>
<dbReference type="KEGG" id="apuu:APUU_51499S"/>